<evidence type="ECO:0000256" key="11">
    <source>
        <dbReference type="RuleBase" id="RU003357"/>
    </source>
</evidence>
<evidence type="ECO:0000256" key="4">
    <source>
        <dbReference type="ARBA" id="ARBA00022692"/>
    </source>
</evidence>
<keyword evidence="2 10" id="KW-0813">Transport</keyword>
<gene>
    <name evidence="15" type="ORF">U0R11_08165</name>
</gene>
<dbReference type="RefSeq" id="WP_406751219.1">
    <property type="nucleotide sequence ID" value="NZ_JBEWZH010000005.1"/>
</dbReference>
<keyword evidence="7 10" id="KW-0472">Membrane</keyword>
<evidence type="ECO:0000259" key="13">
    <source>
        <dbReference type="Pfam" id="PF00593"/>
    </source>
</evidence>
<dbReference type="Pfam" id="PF00593">
    <property type="entry name" value="TonB_dep_Rec_b-barrel"/>
    <property type="match status" value="1"/>
</dbReference>
<dbReference type="Gene3D" id="2.170.130.10">
    <property type="entry name" value="TonB-dependent receptor, plug domain"/>
    <property type="match status" value="1"/>
</dbReference>
<evidence type="ECO:0000256" key="7">
    <source>
        <dbReference type="ARBA" id="ARBA00023136"/>
    </source>
</evidence>
<dbReference type="SUPFAM" id="SSF49464">
    <property type="entry name" value="Carboxypeptidase regulatory domain-like"/>
    <property type="match status" value="1"/>
</dbReference>
<keyword evidence="6 11" id="KW-0798">TonB box</keyword>
<evidence type="ECO:0000256" key="5">
    <source>
        <dbReference type="ARBA" id="ARBA00022729"/>
    </source>
</evidence>
<dbReference type="Gene3D" id="2.40.170.20">
    <property type="entry name" value="TonB-dependent receptor, beta-barrel domain"/>
    <property type="match status" value="1"/>
</dbReference>
<evidence type="ECO:0000259" key="14">
    <source>
        <dbReference type="Pfam" id="PF07715"/>
    </source>
</evidence>
<dbReference type="Gene3D" id="2.60.40.1120">
    <property type="entry name" value="Carboxypeptidase-like, regulatory domain"/>
    <property type="match status" value="1"/>
</dbReference>
<accession>A0ABW8RXP6</accession>
<dbReference type="Proteomes" id="UP001623558">
    <property type="component" value="Unassembled WGS sequence"/>
</dbReference>
<evidence type="ECO:0000256" key="8">
    <source>
        <dbReference type="ARBA" id="ARBA00023170"/>
    </source>
</evidence>
<evidence type="ECO:0000256" key="12">
    <source>
        <dbReference type="SAM" id="SignalP"/>
    </source>
</evidence>
<dbReference type="InterPro" id="IPR036942">
    <property type="entry name" value="Beta-barrel_TonB_sf"/>
</dbReference>
<evidence type="ECO:0000256" key="3">
    <source>
        <dbReference type="ARBA" id="ARBA00022452"/>
    </source>
</evidence>
<name>A0ABW8RXP6_9BACT</name>
<feature type="signal peptide" evidence="12">
    <location>
        <begin position="1"/>
        <end position="18"/>
    </location>
</feature>
<evidence type="ECO:0000256" key="6">
    <source>
        <dbReference type="ARBA" id="ARBA00023077"/>
    </source>
</evidence>
<feature type="domain" description="TonB-dependent receptor plug" evidence="14">
    <location>
        <begin position="118"/>
        <end position="225"/>
    </location>
</feature>
<dbReference type="InterPro" id="IPR039426">
    <property type="entry name" value="TonB-dep_rcpt-like"/>
</dbReference>
<keyword evidence="5 12" id="KW-0732">Signal</keyword>
<dbReference type="EMBL" id="JBEWZH010000005">
    <property type="protein sequence ID" value="MFL0162362.1"/>
    <property type="molecule type" value="Genomic_DNA"/>
</dbReference>
<evidence type="ECO:0000256" key="1">
    <source>
        <dbReference type="ARBA" id="ARBA00004571"/>
    </source>
</evidence>
<reference evidence="15 16" key="1">
    <citation type="submission" date="2024-07" db="EMBL/GenBank/DDBJ databases">
        <authorList>
            <person name="Pitt A."/>
            <person name="Hahn M.W."/>
        </authorList>
    </citation>
    <scope>NUCLEOTIDE SEQUENCE [LARGE SCALE GENOMIC DNA]</scope>
    <source>
        <strain evidence="15 16">1-SAACH-A3</strain>
    </source>
</reference>
<keyword evidence="9 10" id="KW-0998">Cell outer membrane</keyword>
<organism evidence="15 16">
    <name type="scientific">Aquirufa salirivi</name>
    <dbReference type="NCBI Taxonomy" id="3104729"/>
    <lineage>
        <taxon>Bacteria</taxon>
        <taxon>Pseudomonadati</taxon>
        <taxon>Bacteroidota</taxon>
        <taxon>Cytophagia</taxon>
        <taxon>Cytophagales</taxon>
        <taxon>Flectobacillaceae</taxon>
        <taxon>Aquirufa</taxon>
    </lineage>
</organism>
<dbReference type="InterPro" id="IPR008969">
    <property type="entry name" value="CarboxyPept-like_regulatory"/>
</dbReference>
<keyword evidence="16" id="KW-1185">Reference proteome</keyword>
<comment type="subcellular location">
    <subcellularLocation>
        <location evidence="1 10">Cell outer membrane</location>
        <topology evidence="1 10">Multi-pass membrane protein</topology>
    </subcellularLocation>
</comment>
<proteinExistence type="inferred from homology"/>
<dbReference type="Pfam" id="PF07715">
    <property type="entry name" value="Plug"/>
    <property type="match status" value="1"/>
</dbReference>
<evidence type="ECO:0000313" key="16">
    <source>
        <dbReference type="Proteomes" id="UP001623558"/>
    </source>
</evidence>
<keyword evidence="4 10" id="KW-0812">Transmembrane</keyword>
<keyword evidence="3 10" id="KW-1134">Transmembrane beta strand</keyword>
<dbReference type="InterPro" id="IPR037066">
    <property type="entry name" value="Plug_dom_sf"/>
</dbReference>
<feature type="domain" description="TonB-dependent receptor-like beta-barrel" evidence="13">
    <location>
        <begin position="374"/>
        <end position="894"/>
    </location>
</feature>
<dbReference type="PROSITE" id="PS52016">
    <property type="entry name" value="TONB_DEPENDENT_REC_3"/>
    <property type="match status" value="1"/>
</dbReference>
<evidence type="ECO:0000256" key="2">
    <source>
        <dbReference type="ARBA" id="ARBA00022448"/>
    </source>
</evidence>
<protein>
    <submittedName>
        <fullName evidence="15">TonB-dependent receptor</fullName>
    </submittedName>
</protein>
<dbReference type="SUPFAM" id="SSF56935">
    <property type="entry name" value="Porins"/>
    <property type="match status" value="1"/>
</dbReference>
<evidence type="ECO:0000256" key="9">
    <source>
        <dbReference type="ARBA" id="ARBA00023237"/>
    </source>
</evidence>
<sequence length="923" mass="100120">MKKFLFILFLFSTVQLFAQKVKISGIVTSSESNERIPGASIRVKGSSTGVSTNAKGEFELAVSNVKIPFTITISAVGYGVVEVPISSENQSISIVLAFKSILLTEVVSSATRVNQNILESPVSIEKMSNKAIKENPSFTFYDGLVNLKGLEAVTSSITYKQINTRGFNTTGNSRFLQLVDGVDNQTPGLNFAVGNQFGASDLDVESAEVIPGAASALYGPVAFNGLLSIKTKDAFKYQGLSFSIKSGLNHVGEVFSDPKGLNDFAFRFAKSFNDKIAFKVNVSYLAGTDWYANNYTDVNASIPGANRGPNNPARDALNIYGDEVTKNIAGVGVVNRTGYEEKDLMNYGVYSFKLNGALQYKISKNLEAVYQYNFGQGTASYTGSSRFDLNNFTLQTHRLELRGSNFFIRGYSVQENSNDSYNTRSLGQFINRTWVQDLNGQVVSPANADAMWFTRYEAAFKGTVNSVSANDNSAARAFADRGRLAPGTMAFEAAKDASIHNYGLSGAGVFSASKFYHADGQYDLSKDIKFVDLLVGGSVRQYSMFTNGSLFDDAKNPISILEWGSFVQASKKLFNEKLKLAASLRYDKNENFQGNSTPRFSGVYSVTPLHNFRASYQTGFRNPTPVDQFIKLNVGPITILGGAPNNSAGMNVYENSYMANSVNAFGNAVGAAIGAGTSPPVAIAANKDLLVKANVAYIKPEQQKAFELGYKGVVNGKLLIDLNYYQSWYTDFILNTVVIQPAAPVLGSDGKPNIGAAYQVAARSVNAYQLYTNASDEVSAQGFSLGLTYLLDKGYVLGGNLTNSNFNLGSANVNNIAQFNTPEYSTNLNFGNANIGGSNYGFNVNLHWQSQFDWYGTFNGNRPGTIPAYSLVDVQINKKLPKQNVTIKLGASNLFNNHVSQSYGSPAIGGIYYISLVYDNPLK</sequence>
<feature type="chain" id="PRO_5047385496" evidence="12">
    <location>
        <begin position="19"/>
        <end position="923"/>
    </location>
</feature>
<dbReference type="InterPro" id="IPR000531">
    <property type="entry name" value="Beta-barrel_TonB"/>
</dbReference>
<evidence type="ECO:0000313" key="15">
    <source>
        <dbReference type="EMBL" id="MFL0162362.1"/>
    </source>
</evidence>
<keyword evidence="8 15" id="KW-0675">Receptor</keyword>
<evidence type="ECO:0000256" key="10">
    <source>
        <dbReference type="PROSITE-ProRule" id="PRU01360"/>
    </source>
</evidence>
<dbReference type="InterPro" id="IPR012910">
    <property type="entry name" value="Plug_dom"/>
</dbReference>
<comment type="caution">
    <text evidence="15">The sequence shown here is derived from an EMBL/GenBank/DDBJ whole genome shotgun (WGS) entry which is preliminary data.</text>
</comment>
<dbReference type="PANTHER" id="PTHR30069:SF29">
    <property type="entry name" value="HEMOGLOBIN AND HEMOGLOBIN-HAPTOGLOBIN-BINDING PROTEIN 1-RELATED"/>
    <property type="match status" value="1"/>
</dbReference>
<dbReference type="Pfam" id="PF13715">
    <property type="entry name" value="CarbopepD_reg_2"/>
    <property type="match status" value="1"/>
</dbReference>
<dbReference type="PANTHER" id="PTHR30069">
    <property type="entry name" value="TONB-DEPENDENT OUTER MEMBRANE RECEPTOR"/>
    <property type="match status" value="1"/>
</dbReference>
<comment type="similarity">
    <text evidence="10 11">Belongs to the TonB-dependent receptor family.</text>
</comment>